<evidence type="ECO:0000256" key="1">
    <source>
        <dbReference type="SAM" id="SignalP"/>
    </source>
</evidence>
<dbReference type="EMBL" id="JAQQXR010000010">
    <property type="protein sequence ID" value="MDC8760100.1"/>
    <property type="molecule type" value="Genomic_DNA"/>
</dbReference>
<sequence length="280" mass="30273">MTLLHRIAALALVLTVGGCATATTARLREVREFAAESAKLDAFAALTTRYCATYQREKPYLSAAADSRERALDARRRTACPDFLKVQQAVVLYMQTLGRLAGAEQQDVGAPIKEAGAGIQAWPDSGLDERHVDAYTALGRLLAQTLTSSYRDKAAQEMLRDGDAPVRSLLEAMAALLRHYDKSNANEQGIVLGLFEVEIAFADAPRDRLLATLARAHHQHKAAEYALAARRHSLAEQHLAAIAEGQRALLAYLAQQPDAAPPGASLGIRASRVALDTSTY</sequence>
<dbReference type="RefSeq" id="WP_273673687.1">
    <property type="nucleotide sequence ID" value="NZ_JAQQXR010000010.1"/>
</dbReference>
<organism evidence="2 3">
    <name type="scientific">Janthinobacterium fluminis</name>
    <dbReference type="NCBI Taxonomy" id="2987524"/>
    <lineage>
        <taxon>Bacteria</taxon>
        <taxon>Pseudomonadati</taxon>
        <taxon>Pseudomonadota</taxon>
        <taxon>Betaproteobacteria</taxon>
        <taxon>Burkholderiales</taxon>
        <taxon>Oxalobacteraceae</taxon>
        <taxon>Janthinobacterium</taxon>
    </lineage>
</organism>
<evidence type="ECO:0008006" key="4">
    <source>
        <dbReference type="Google" id="ProtNLM"/>
    </source>
</evidence>
<evidence type="ECO:0000313" key="2">
    <source>
        <dbReference type="EMBL" id="MDC8760100.1"/>
    </source>
</evidence>
<accession>A0ABT5K536</accession>
<name>A0ABT5K536_9BURK</name>
<evidence type="ECO:0000313" key="3">
    <source>
        <dbReference type="Proteomes" id="UP001221208"/>
    </source>
</evidence>
<dbReference type="Proteomes" id="UP001221208">
    <property type="component" value="Unassembled WGS sequence"/>
</dbReference>
<proteinExistence type="predicted"/>
<feature type="chain" id="PRO_5046154784" description="DUF3829 domain-containing protein" evidence="1">
    <location>
        <begin position="23"/>
        <end position="280"/>
    </location>
</feature>
<reference evidence="2 3" key="1">
    <citation type="submission" date="2022-10" db="EMBL/GenBank/DDBJ databases">
        <title>Janthinobacterium sp. hw3 Genome sequencing.</title>
        <authorList>
            <person name="Park S."/>
        </authorList>
    </citation>
    <scope>NUCLEOTIDE SEQUENCE [LARGE SCALE GENOMIC DNA]</scope>
    <source>
        <strain evidence="3">hw3</strain>
    </source>
</reference>
<gene>
    <name evidence="2" type="ORF">OIK44_21145</name>
</gene>
<dbReference type="PROSITE" id="PS51257">
    <property type="entry name" value="PROKAR_LIPOPROTEIN"/>
    <property type="match status" value="1"/>
</dbReference>
<feature type="signal peptide" evidence="1">
    <location>
        <begin position="1"/>
        <end position="22"/>
    </location>
</feature>
<keyword evidence="1" id="KW-0732">Signal</keyword>
<protein>
    <recommendedName>
        <fullName evidence="4">DUF3829 domain-containing protein</fullName>
    </recommendedName>
</protein>
<comment type="caution">
    <text evidence="2">The sequence shown here is derived from an EMBL/GenBank/DDBJ whole genome shotgun (WGS) entry which is preliminary data.</text>
</comment>
<keyword evidence="3" id="KW-1185">Reference proteome</keyword>